<evidence type="ECO:0000313" key="5">
    <source>
        <dbReference type="Proteomes" id="UP000284990"/>
    </source>
</evidence>
<evidence type="ECO:0000313" key="1">
    <source>
        <dbReference type="EMBL" id="RGW67389.1"/>
    </source>
</evidence>
<proteinExistence type="predicted"/>
<dbReference type="EMBL" id="QSFW01000013">
    <property type="protein sequence ID" value="RHA86971.1"/>
    <property type="molecule type" value="Genomic_DNA"/>
</dbReference>
<dbReference type="AlphaFoldDB" id="A0A3R6ACB7"/>
<dbReference type="Proteomes" id="UP000284548">
    <property type="component" value="Unassembled WGS sequence"/>
</dbReference>
<evidence type="ECO:0000313" key="3">
    <source>
        <dbReference type="EMBL" id="RHH85373.1"/>
    </source>
</evidence>
<evidence type="ECO:0000313" key="6">
    <source>
        <dbReference type="Proteomes" id="UP000286077"/>
    </source>
</evidence>
<accession>A0A3R6ACB7</accession>
<comment type="caution">
    <text evidence="3">The sequence shown here is derived from an EMBL/GenBank/DDBJ whole genome shotgun (WGS) entry which is preliminary data.</text>
</comment>
<reference evidence="4 5" key="1">
    <citation type="submission" date="2018-08" db="EMBL/GenBank/DDBJ databases">
        <title>A genome reference for cultivated species of the human gut microbiota.</title>
        <authorList>
            <person name="Zou Y."/>
            <person name="Xue W."/>
            <person name="Luo G."/>
        </authorList>
    </citation>
    <scope>NUCLEOTIDE SEQUENCE [LARGE SCALE GENOMIC DNA]</scope>
    <source>
        <strain evidence="1 6">AF11-14</strain>
        <strain evidence="3 4">AM16-54</strain>
        <strain evidence="2 5">AM42-23AC</strain>
    </source>
</reference>
<sequence length="159" mass="18037">MNTNELIINGQDAWATYRIKMGSGFLDALEADADNKDYITNSVRTEDGTRVILIRPKKAERNVTLEFTIVGRDHNDYNKRLAAFDALMDNGFVTIQVPSSKSDIYRLFCSRKSTSYSRGKGGAIGKKSIKFVEYDPKNRGALTSDDMEKFNMKEFEDLQ</sequence>
<dbReference type="RefSeq" id="WP_118140234.1">
    <property type="nucleotide sequence ID" value="NZ_JAQEAK010000057.1"/>
</dbReference>
<name>A0A3R6ACB7_9BACT</name>
<protein>
    <submittedName>
        <fullName evidence="3">Uncharacterized protein</fullName>
    </submittedName>
</protein>
<gene>
    <name evidence="3" type="ORF">DW192_01175</name>
    <name evidence="2" type="ORF">DW916_07230</name>
    <name evidence="1" type="ORF">DWV60_09075</name>
</gene>
<dbReference type="Proteomes" id="UP000284990">
    <property type="component" value="Unassembled WGS sequence"/>
</dbReference>
<evidence type="ECO:0000313" key="2">
    <source>
        <dbReference type="EMBL" id="RHA86971.1"/>
    </source>
</evidence>
<dbReference type="EMBL" id="QRKB01000001">
    <property type="protein sequence ID" value="RHH85373.1"/>
    <property type="molecule type" value="Genomic_DNA"/>
</dbReference>
<dbReference type="Proteomes" id="UP000286077">
    <property type="component" value="Unassembled WGS sequence"/>
</dbReference>
<organism evidence="3 4">
    <name type="scientific">Segatella copri</name>
    <dbReference type="NCBI Taxonomy" id="165179"/>
    <lineage>
        <taxon>Bacteria</taxon>
        <taxon>Pseudomonadati</taxon>
        <taxon>Bacteroidota</taxon>
        <taxon>Bacteroidia</taxon>
        <taxon>Bacteroidales</taxon>
        <taxon>Prevotellaceae</taxon>
        <taxon>Segatella</taxon>
    </lineage>
</organism>
<dbReference type="EMBL" id="QSAQ01000022">
    <property type="protein sequence ID" value="RGW67389.1"/>
    <property type="molecule type" value="Genomic_DNA"/>
</dbReference>
<evidence type="ECO:0000313" key="4">
    <source>
        <dbReference type="Proteomes" id="UP000284548"/>
    </source>
</evidence>